<dbReference type="InterPro" id="IPR009357">
    <property type="entry name" value="Riboflavin_transptr"/>
</dbReference>
<feature type="transmembrane region" description="Helical" evidence="9">
    <location>
        <begin position="365"/>
        <end position="384"/>
    </location>
</feature>
<feature type="transmembrane region" description="Helical" evidence="9">
    <location>
        <begin position="74"/>
        <end position="94"/>
    </location>
</feature>
<dbReference type="Proteomes" id="UP000492821">
    <property type="component" value="Unassembled WGS sequence"/>
</dbReference>
<evidence type="ECO:0000256" key="6">
    <source>
        <dbReference type="ARBA" id="ARBA00022692"/>
    </source>
</evidence>
<comment type="subcellular location">
    <subcellularLocation>
        <location evidence="2 9">Cell membrane</location>
        <topology evidence="2 9">Multi-pass membrane protein</topology>
    </subcellularLocation>
</comment>
<dbReference type="Pfam" id="PF06237">
    <property type="entry name" value="SLC52_ribofla_tr"/>
    <property type="match status" value="1"/>
</dbReference>
<evidence type="ECO:0000256" key="2">
    <source>
        <dbReference type="ARBA" id="ARBA00004651"/>
    </source>
</evidence>
<evidence type="ECO:0000256" key="5">
    <source>
        <dbReference type="ARBA" id="ARBA00022475"/>
    </source>
</evidence>
<dbReference type="GO" id="GO:0005886">
    <property type="term" value="C:plasma membrane"/>
    <property type="evidence" value="ECO:0007669"/>
    <property type="project" value="UniProtKB-SubCell"/>
</dbReference>
<evidence type="ECO:0000313" key="10">
    <source>
        <dbReference type="Proteomes" id="UP000492821"/>
    </source>
</evidence>
<feature type="transmembrane region" description="Helical" evidence="9">
    <location>
        <begin position="333"/>
        <end position="353"/>
    </location>
</feature>
<keyword evidence="7 9" id="KW-1133">Transmembrane helix</keyword>
<organism evidence="10 11">
    <name type="scientific">Panagrellus redivivus</name>
    <name type="common">Microworm</name>
    <dbReference type="NCBI Taxonomy" id="6233"/>
    <lineage>
        <taxon>Eukaryota</taxon>
        <taxon>Metazoa</taxon>
        <taxon>Ecdysozoa</taxon>
        <taxon>Nematoda</taxon>
        <taxon>Chromadorea</taxon>
        <taxon>Rhabditida</taxon>
        <taxon>Tylenchina</taxon>
        <taxon>Panagrolaimomorpha</taxon>
        <taxon>Panagrolaimoidea</taxon>
        <taxon>Panagrolaimidae</taxon>
        <taxon>Panagrellus</taxon>
    </lineage>
</organism>
<dbReference type="AlphaFoldDB" id="A0A7E4WE87"/>
<comment type="catalytic activity">
    <reaction evidence="1 9">
        <text>riboflavin(in) = riboflavin(out)</text>
        <dbReference type="Rhea" id="RHEA:35015"/>
        <dbReference type="ChEBI" id="CHEBI:57986"/>
    </reaction>
</comment>
<keyword evidence="5 9" id="KW-1003">Cell membrane</keyword>
<dbReference type="PANTHER" id="PTHR12929">
    <property type="entry name" value="SOLUTE CARRIER FAMILY 52"/>
    <property type="match status" value="1"/>
</dbReference>
<dbReference type="PANTHER" id="PTHR12929:SF10">
    <property type="entry name" value="RIBOFLAVIN TRANSPORTER"/>
    <property type="match status" value="1"/>
</dbReference>
<name>A0A7E4WE87_PANRE</name>
<keyword evidence="6 9" id="KW-0812">Transmembrane</keyword>
<feature type="transmembrane region" description="Helical" evidence="9">
    <location>
        <begin position="43"/>
        <end position="62"/>
    </location>
</feature>
<evidence type="ECO:0000256" key="7">
    <source>
        <dbReference type="ARBA" id="ARBA00022989"/>
    </source>
</evidence>
<sequence>MVNLITYVLVAIFGSSSWLSTNSVWMQLSLMVDTLPEGWSLPSYLSVAVQIACIGPLIYSILHKCTNFDIPKAPVIQALLILCTVFTLLMAFFWDYTQTVFGKERSTALIVIMFVMALVNATSNVLFLPYMATFHPTYLTAYFVGMGLSALIPSLFSLIQGTSNFDCVFNATSGIVEAQFHPARFGVRDFNLIMFVWMGIATASFALLHWGHECWTQPPTPPESVKGTKSEDVERELDELQPLNQSAKYSGNGNQPTQSEDEDPRHSFQRYCILLGCLAFICAQMNGVVPSIQSFSALAYTPLTYHLALALGNLAQALACFLPLWFQPRSVSILVILTGIATTFCGYIVLIASQSPTPWLVHSNWGGILSVTAAVLAAGFHAYLRTVFTSVIREDNPHSESRLFWCGVYMQVGSFIGTTVMFPLVNYAQIFQSAVPCANY</sequence>
<feature type="transmembrane region" description="Helical" evidence="9">
    <location>
        <begin position="139"/>
        <end position="159"/>
    </location>
</feature>
<evidence type="ECO:0000256" key="1">
    <source>
        <dbReference type="ARBA" id="ARBA00000215"/>
    </source>
</evidence>
<evidence type="ECO:0000313" key="11">
    <source>
        <dbReference type="WBParaSite" id="Pan_g9984.t1"/>
    </source>
</evidence>
<keyword evidence="8 9" id="KW-0472">Membrane</keyword>
<feature type="transmembrane region" description="Helical" evidence="9">
    <location>
        <begin position="106"/>
        <end position="127"/>
    </location>
</feature>
<dbReference type="SUPFAM" id="SSF103473">
    <property type="entry name" value="MFS general substrate transporter"/>
    <property type="match status" value="1"/>
</dbReference>
<dbReference type="WBParaSite" id="Pan_g9984.t1">
    <property type="protein sequence ID" value="Pan_g9984.t1"/>
    <property type="gene ID" value="Pan_g9984"/>
</dbReference>
<evidence type="ECO:0000256" key="4">
    <source>
        <dbReference type="ARBA" id="ARBA00022448"/>
    </source>
</evidence>
<evidence type="ECO:0000256" key="8">
    <source>
        <dbReference type="ARBA" id="ARBA00023136"/>
    </source>
</evidence>
<dbReference type="InterPro" id="IPR036259">
    <property type="entry name" value="MFS_trans_sf"/>
</dbReference>
<reference evidence="10" key="1">
    <citation type="journal article" date="2013" name="Genetics">
        <title>The draft genome and transcriptome of Panagrellus redivivus are shaped by the harsh demands of a free-living lifestyle.</title>
        <authorList>
            <person name="Srinivasan J."/>
            <person name="Dillman A.R."/>
            <person name="Macchietto M.G."/>
            <person name="Heikkinen L."/>
            <person name="Lakso M."/>
            <person name="Fracchia K.M."/>
            <person name="Antoshechkin I."/>
            <person name="Mortazavi A."/>
            <person name="Wong G."/>
            <person name="Sternberg P.W."/>
        </authorList>
    </citation>
    <scope>NUCLEOTIDE SEQUENCE [LARGE SCALE GENOMIC DNA]</scope>
    <source>
        <strain evidence="10">MT8872</strain>
    </source>
</reference>
<comment type="function">
    <text evidence="9">Plasma membrane transporter mediating the uptake by cells of the water soluble vitamin B2/riboflavin that plays a key role in biochemical oxidation-reduction reactions of the carbohydrate, lipid, and amino acid metabolism.</text>
</comment>
<reference evidence="11" key="2">
    <citation type="submission" date="2020-10" db="UniProtKB">
        <authorList>
            <consortium name="WormBaseParasite"/>
        </authorList>
    </citation>
    <scope>IDENTIFICATION</scope>
</reference>
<evidence type="ECO:0000256" key="9">
    <source>
        <dbReference type="RuleBase" id="RU368035"/>
    </source>
</evidence>
<feature type="transmembrane region" description="Helical" evidence="9">
    <location>
        <begin position="404"/>
        <end position="425"/>
    </location>
</feature>
<evidence type="ECO:0000256" key="3">
    <source>
        <dbReference type="ARBA" id="ARBA00006366"/>
    </source>
</evidence>
<keyword evidence="10" id="KW-1185">Reference proteome</keyword>
<proteinExistence type="inferred from homology"/>
<feature type="transmembrane region" description="Helical" evidence="9">
    <location>
        <begin position="271"/>
        <end position="292"/>
    </location>
</feature>
<feature type="transmembrane region" description="Helical" evidence="9">
    <location>
        <begin position="304"/>
        <end position="326"/>
    </location>
</feature>
<comment type="similarity">
    <text evidence="3 9">Belongs to the riboflavin transporter family.</text>
</comment>
<keyword evidence="4 9" id="KW-0813">Transport</keyword>
<accession>A0A7E4WE87</accession>
<protein>
    <recommendedName>
        <fullName evidence="9">Riboflavin transporter</fullName>
    </recommendedName>
</protein>
<dbReference type="GO" id="GO:0032217">
    <property type="term" value="F:riboflavin transmembrane transporter activity"/>
    <property type="evidence" value="ECO:0007669"/>
    <property type="project" value="UniProtKB-UniRule"/>
</dbReference>
<feature type="transmembrane region" description="Helical" evidence="9">
    <location>
        <begin position="190"/>
        <end position="210"/>
    </location>
</feature>